<evidence type="ECO:0000313" key="2">
    <source>
        <dbReference type="EMBL" id="RKQ90937.1"/>
    </source>
</evidence>
<dbReference type="RefSeq" id="WP_121248132.1">
    <property type="nucleotide sequence ID" value="NZ_RBIL01000001.1"/>
</dbReference>
<evidence type="ECO:0000256" key="1">
    <source>
        <dbReference type="SAM" id="MobiDB-lite"/>
    </source>
</evidence>
<accession>A0A660L7C2</accession>
<gene>
    <name evidence="2" type="ORF">C8N24_0752</name>
</gene>
<reference evidence="2 3" key="1">
    <citation type="submission" date="2018-10" db="EMBL/GenBank/DDBJ databases">
        <title>Genomic Encyclopedia of Archaeal and Bacterial Type Strains, Phase II (KMG-II): from individual species to whole genera.</title>
        <authorList>
            <person name="Goeker M."/>
        </authorList>
    </citation>
    <scope>NUCLEOTIDE SEQUENCE [LARGE SCALE GENOMIC DNA]</scope>
    <source>
        <strain evidence="2 3">DSM 14954</strain>
    </source>
</reference>
<sequence>MQIPKDKVLELIRERVGGDKADQAANELPDQVDPEQHGDLQQKFGINPQDLLGGGLGDIGGKLGL</sequence>
<name>A0A660L7C2_9ACTN</name>
<keyword evidence="3" id="KW-1185">Reference proteome</keyword>
<feature type="region of interest" description="Disordered" evidence="1">
    <location>
        <begin position="18"/>
        <end position="37"/>
    </location>
</feature>
<comment type="caution">
    <text evidence="2">The sequence shown here is derived from an EMBL/GenBank/DDBJ whole genome shotgun (WGS) entry which is preliminary data.</text>
</comment>
<dbReference type="EMBL" id="RBIL01000001">
    <property type="protein sequence ID" value="RKQ90937.1"/>
    <property type="molecule type" value="Genomic_DNA"/>
</dbReference>
<proteinExistence type="predicted"/>
<dbReference type="OrthoDB" id="5196537at2"/>
<organism evidence="2 3">
    <name type="scientific">Solirubrobacter pauli</name>
    <dbReference type="NCBI Taxonomy" id="166793"/>
    <lineage>
        <taxon>Bacteria</taxon>
        <taxon>Bacillati</taxon>
        <taxon>Actinomycetota</taxon>
        <taxon>Thermoleophilia</taxon>
        <taxon>Solirubrobacterales</taxon>
        <taxon>Solirubrobacteraceae</taxon>
        <taxon>Solirubrobacter</taxon>
    </lineage>
</organism>
<protein>
    <submittedName>
        <fullName evidence="2">Uncharacterized protein</fullName>
    </submittedName>
</protein>
<dbReference type="AlphaFoldDB" id="A0A660L7C2"/>
<dbReference type="Proteomes" id="UP000278962">
    <property type="component" value="Unassembled WGS sequence"/>
</dbReference>
<evidence type="ECO:0000313" key="3">
    <source>
        <dbReference type="Proteomes" id="UP000278962"/>
    </source>
</evidence>